<evidence type="ECO:0000259" key="3">
    <source>
        <dbReference type="Pfam" id="PF02581"/>
    </source>
</evidence>
<name>A0ABT8CQ60_9FLAO</name>
<comment type="pathway">
    <text evidence="1">Cofactor biosynthesis; thiamine diphosphate biosynthesis.</text>
</comment>
<accession>A0ABT8CQ60</accession>
<evidence type="ECO:0000256" key="1">
    <source>
        <dbReference type="ARBA" id="ARBA00004948"/>
    </source>
</evidence>
<dbReference type="InterPro" id="IPR022998">
    <property type="entry name" value="ThiamineP_synth_TenI"/>
</dbReference>
<dbReference type="PANTHER" id="PTHR20857:SF15">
    <property type="entry name" value="THIAMINE-PHOSPHATE SYNTHASE"/>
    <property type="match status" value="1"/>
</dbReference>
<comment type="caution">
    <text evidence="4">The sequence shown here is derived from an EMBL/GenBank/DDBJ whole genome shotgun (WGS) entry which is preliminary data.</text>
</comment>
<dbReference type="CDD" id="cd00564">
    <property type="entry name" value="TMP_TenI"/>
    <property type="match status" value="1"/>
</dbReference>
<evidence type="ECO:0000256" key="2">
    <source>
        <dbReference type="ARBA" id="ARBA00022977"/>
    </source>
</evidence>
<keyword evidence="2" id="KW-0784">Thiamine biosynthesis</keyword>
<dbReference type="EMBL" id="JAUFQU010000001">
    <property type="protein sequence ID" value="MDN3705717.1"/>
    <property type="molecule type" value="Genomic_DNA"/>
</dbReference>
<dbReference type="SUPFAM" id="SSF51391">
    <property type="entry name" value="Thiamin phosphate synthase"/>
    <property type="match status" value="1"/>
</dbReference>
<protein>
    <submittedName>
        <fullName evidence="4">Thiamine phosphate synthase</fullName>
    </submittedName>
</protein>
<organism evidence="4 5">
    <name type="scientific">Paenimyroides ceti</name>
    <dbReference type="NCBI Taxonomy" id="395087"/>
    <lineage>
        <taxon>Bacteria</taxon>
        <taxon>Pseudomonadati</taxon>
        <taxon>Bacteroidota</taxon>
        <taxon>Flavobacteriia</taxon>
        <taxon>Flavobacteriales</taxon>
        <taxon>Flavobacteriaceae</taxon>
        <taxon>Paenimyroides</taxon>
    </lineage>
</organism>
<dbReference type="RefSeq" id="WP_290361873.1">
    <property type="nucleotide sequence ID" value="NZ_JAUFQU010000001.1"/>
</dbReference>
<sequence length="195" mass="22202">MKIITNPYPVADEAKLIHALFEEGMDVLHVRKPDYTKDEMRQLLDKISMVYTDQIALHSHHELGDSFGIGRFHFSENNRKKNNCSSVNSVYSTAVHDIQTFNVLNTAFSYAFLSPVFPSISKPGYCPSLNLFEQIDKRTCFQKKLVALGGINSLNILEVYRAGFDDVALLGAVWQNNNPIKEFKKCQKIARLYSH</sequence>
<dbReference type="Gene3D" id="3.20.20.70">
    <property type="entry name" value="Aldolase class I"/>
    <property type="match status" value="1"/>
</dbReference>
<proteinExistence type="predicted"/>
<dbReference type="InterPro" id="IPR036206">
    <property type="entry name" value="ThiamineP_synth_sf"/>
</dbReference>
<dbReference type="PANTHER" id="PTHR20857">
    <property type="entry name" value="THIAMINE-PHOSPHATE PYROPHOSPHORYLASE"/>
    <property type="match status" value="1"/>
</dbReference>
<feature type="domain" description="Thiamine phosphate synthase/TenI" evidence="3">
    <location>
        <begin position="3"/>
        <end position="172"/>
    </location>
</feature>
<evidence type="ECO:0000313" key="5">
    <source>
        <dbReference type="Proteomes" id="UP001242368"/>
    </source>
</evidence>
<dbReference type="Proteomes" id="UP001242368">
    <property type="component" value="Unassembled WGS sequence"/>
</dbReference>
<dbReference type="InterPro" id="IPR013785">
    <property type="entry name" value="Aldolase_TIM"/>
</dbReference>
<reference evidence="5" key="1">
    <citation type="journal article" date="2019" name="Int. J. Syst. Evol. Microbiol.">
        <title>The Global Catalogue of Microorganisms (GCM) 10K type strain sequencing project: providing services to taxonomists for standard genome sequencing and annotation.</title>
        <authorList>
            <consortium name="The Broad Institute Genomics Platform"/>
            <consortium name="The Broad Institute Genome Sequencing Center for Infectious Disease"/>
            <person name="Wu L."/>
            <person name="Ma J."/>
        </authorList>
    </citation>
    <scope>NUCLEOTIDE SEQUENCE [LARGE SCALE GENOMIC DNA]</scope>
    <source>
        <strain evidence="5">CECT 7184</strain>
    </source>
</reference>
<evidence type="ECO:0000313" key="4">
    <source>
        <dbReference type="EMBL" id="MDN3705717.1"/>
    </source>
</evidence>
<gene>
    <name evidence="4" type="ORF">QW060_01075</name>
</gene>
<dbReference type="Pfam" id="PF02581">
    <property type="entry name" value="TMP-TENI"/>
    <property type="match status" value="1"/>
</dbReference>
<keyword evidence="5" id="KW-1185">Reference proteome</keyword>